<dbReference type="EMBL" id="MJGC01000070">
    <property type="protein sequence ID" value="OEJ74194.1"/>
    <property type="molecule type" value="Genomic_DNA"/>
</dbReference>
<name>A0A1E5QHX0_9CYAN</name>
<dbReference type="InterPro" id="IPR010827">
    <property type="entry name" value="BamA/TamA_POTRA"/>
</dbReference>
<evidence type="ECO:0000256" key="2">
    <source>
        <dbReference type="ARBA" id="ARBA00022692"/>
    </source>
</evidence>
<feature type="domain" description="Bacterial surface antigen (D15)" evidence="7">
    <location>
        <begin position="178"/>
        <end position="492"/>
    </location>
</feature>
<gene>
    <name evidence="9" type="ORF">BH720_15860</name>
</gene>
<sequence length="493" mass="54072">MQFLKLSLISGAIIGFSASLAVAQTLENPTTAEDLFPAIRQAIPTGVAQTPGTSAQPTVRNRIVRFVNSRGEAVDREGNPIEGRLPQEFITNELRLQAGDIYDPDIVQADLQQLYQLGLWGNVTVSVVEVPDENQVDVIYNVNERAARSFNFGGGINDDVGIYGEVGYRSATIGRLHQRLEVNTQVSLRDVGGRIQFVSPYRYGEDGLGFSFGGFRDRSISNIFDQDVDLPNGDRVRIGRVGGNVNFTRPIGRWYSTVGLNYNRISTRDANWNIARRDERGNPLTWSGTGIDDLYTVSFATRRDWRDNPFDPRSGGILTLATQQSIPIGVGNILQNRLTADYLLYVPTRWVSSEAQNLQPNTLPEMFAFNLQAGTILGDLPPHQAFALGGFNSVRGYGSGDVGSGRSYFLASGEYRFPLFSRVGGVVFADFATDLGSGDTVLGEPANVRDKPGTGMGGGIGLRWRSPFGLVRFDLGISDRGRIYFELGTGQRY</sequence>
<evidence type="ECO:0000256" key="1">
    <source>
        <dbReference type="ARBA" id="ARBA00004370"/>
    </source>
</evidence>
<dbReference type="InterPro" id="IPR039910">
    <property type="entry name" value="D15-like"/>
</dbReference>
<evidence type="ECO:0000313" key="9">
    <source>
        <dbReference type="EMBL" id="OEJ74194.1"/>
    </source>
</evidence>
<dbReference type="Pfam" id="PF01103">
    <property type="entry name" value="Omp85"/>
    <property type="match status" value="1"/>
</dbReference>
<feature type="signal peptide" evidence="6">
    <location>
        <begin position="1"/>
        <end position="23"/>
    </location>
</feature>
<dbReference type="Gene3D" id="2.40.160.50">
    <property type="entry name" value="membrane protein fhac: a member of the omp85/tpsb transporter family"/>
    <property type="match status" value="1"/>
</dbReference>
<dbReference type="AlphaFoldDB" id="A0A1E5QHX0"/>
<comment type="subcellular location">
    <subcellularLocation>
        <location evidence="1">Membrane</location>
    </subcellularLocation>
</comment>
<keyword evidence="3 6" id="KW-0732">Signal</keyword>
<reference evidence="9" key="1">
    <citation type="submission" date="2016-09" db="EMBL/GenBank/DDBJ databases">
        <title>Draft genome of thermotolerant cyanobacterium Desertifilum sp. strain IPPAS B-1220.</title>
        <authorList>
            <person name="Sinetova M.A."/>
            <person name="Bolakhan K."/>
            <person name="Zayadan B.K."/>
            <person name="Mironov K.S."/>
            <person name="Ustinova V."/>
            <person name="Kupriyanova E.V."/>
            <person name="Sidorov R.A."/>
            <person name="Skrypnik A.N."/>
            <person name="Gogoleva N.E."/>
            <person name="Gogolev Y.V."/>
            <person name="Los D.A."/>
        </authorList>
    </citation>
    <scope>NUCLEOTIDE SEQUENCE [LARGE SCALE GENOMIC DNA]</scope>
    <source>
        <strain evidence="9">IPPAS B-1220</strain>
    </source>
</reference>
<feature type="domain" description="POTRA" evidence="8">
    <location>
        <begin position="83"/>
        <end position="145"/>
    </location>
</feature>
<keyword evidence="4" id="KW-0472">Membrane</keyword>
<dbReference type="STRING" id="1781255.BH720_15860"/>
<evidence type="ECO:0000256" key="6">
    <source>
        <dbReference type="SAM" id="SignalP"/>
    </source>
</evidence>
<evidence type="ECO:0000259" key="8">
    <source>
        <dbReference type="Pfam" id="PF07244"/>
    </source>
</evidence>
<accession>A0A1E5QHX0</accession>
<comment type="caution">
    <text evidence="9">The sequence shown here is derived from an EMBL/GenBank/DDBJ whole genome shotgun (WGS) entry which is preliminary data.</text>
</comment>
<proteinExistence type="predicted"/>
<evidence type="ECO:0000256" key="4">
    <source>
        <dbReference type="ARBA" id="ARBA00023136"/>
    </source>
</evidence>
<dbReference type="Gene3D" id="3.10.20.310">
    <property type="entry name" value="membrane protein fhac"/>
    <property type="match status" value="1"/>
</dbReference>
<evidence type="ECO:0000256" key="5">
    <source>
        <dbReference type="ARBA" id="ARBA00023237"/>
    </source>
</evidence>
<keyword evidence="2" id="KW-0812">Transmembrane</keyword>
<dbReference type="PANTHER" id="PTHR12815">
    <property type="entry name" value="SORTING AND ASSEMBLY MACHINERY SAMM50 PROTEIN FAMILY MEMBER"/>
    <property type="match status" value="1"/>
</dbReference>
<evidence type="ECO:0000259" key="7">
    <source>
        <dbReference type="Pfam" id="PF01103"/>
    </source>
</evidence>
<organism evidence="9">
    <name type="scientific">Desertifilum tharense IPPAS B-1220</name>
    <dbReference type="NCBI Taxonomy" id="1781255"/>
    <lineage>
        <taxon>Bacteria</taxon>
        <taxon>Bacillati</taxon>
        <taxon>Cyanobacteriota</taxon>
        <taxon>Cyanophyceae</taxon>
        <taxon>Desertifilales</taxon>
        <taxon>Desertifilaceae</taxon>
        <taxon>Desertifilum</taxon>
    </lineage>
</organism>
<dbReference type="RefSeq" id="WP_069968197.1">
    <property type="nucleotide sequence ID" value="NZ_CM124774.1"/>
</dbReference>
<evidence type="ECO:0000256" key="3">
    <source>
        <dbReference type="ARBA" id="ARBA00022729"/>
    </source>
</evidence>
<dbReference type="InterPro" id="IPR000184">
    <property type="entry name" value="Bac_surfAg_D15"/>
</dbReference>
<dbReference type="GO" id="GO:0019867">
    <property type="term" value="C:outer membrane"/>
    <property type="evidence" value="ECO:0007669"/>
    <property type="project" value="InterPro"/>
</dbReference>
<evidence type="ECO:0008006" key="10">
    <source>
        <dbReference type="Google" id="ProtNLM"/>
    </source>
</evidence>
<dbReference type="PANTHER" id="PTHR12815:SF47">
    <property type="entry name" value="TRANSLOCATION AND ASSEMBLY MODULE SUBUNIT TAMA"/>
    <property type="match status" value="1"/>
</dbReference>
<keyword evidence="5" id="KW-0998">Cell outer membrane</keyword>
<feature type="chain" id="PRO_5009184286" description="POTRA domain-containing protein" evidence="6">
    <location>
        <begin position="24"/>
        <end position="493"/>
    </location>
</feature>
<dbReference type="Pfam" id="PF07244">
    <property type="entry name" value="POTRA"/>
    <property type="match status" value="1"/>
</dbReference>
<protein>
    <recommendedName>
        <fullName evidence="10">POTRA domain-containing protein</fullName>
    </recommendedName>
</protein>